<reference evidence="2 3" key="1">
    <citation type="submission" date="2019-02" db="EMBL/GenBank/DDBJ databases">
        <title>Deep-cultivation of Planctomycetes and their phenomic and genomic characterization uncovers novel biology.</title>
        <authorList>
            <person name="Wiegand S."/>
            <person name="Jogler M."/>
            <person name="Boedeker C."/>
            <person name="Pinto D."/>
            <person name="Vollmers J."/>
            <person name="Rivas-Marin E."/>
            <person name="Kohn T."/>
            <person name="Peeters S.H."/>
            <person name="Heuer A."/>
            <person name="Rast P."/>
            <person name="Oberbeckmann S."/>
            <person name="Bunk B."/>
            <person name="Jeske O."/>
            <person name="Meyerdierks A."/>
            <person name="Storesund J.E."/>
            <person name="Kallscheuer N."/>
            <person name="Luecker S."/>
            <person name="Lage O.M."/>
            <person name="Pohl T."/>
            <person name="Merkel B.J."/>
            <person name="Hornburger P."/>
            <person name="Mueller R.-W."/>
            <person name="Bruemmer F."/>
            <person name="Labrenz M."/>
            <person name="Spormann A.M."/>
            <person name="Op den Camp H."/>
            <person name="Overmann J."/>
            <person name="Amann R."/>
            <person name="Jetten M.S.M."/>
            <person name="Mascher T."/>
            <person name="Medema M.H."/>
            <person name="Devos D.P."/>
            <person name="Kaster A.-K."/>
            <person name="Ovreas L."/>
            <person name="Rohde M."/>
            <person name="Galperin M.Y."/>
            <person name="Jogler C."/>
        </authorList>
    </citation>
    <scope>NUCLEOTIDE SEQUENCE [LARGE SCALE GENOMIC DNA]</scope>
    <source>
        <strain evidence="2 3">Pla110</strain>
    </source>
</reference>
<gene>
    <name evidence="2" type="ORF">Pla110_05470</name>
</gene>
<dbReference type="Proteomes" id="UP000317178">
    <property type="component" value="Chromosome"/>
</dbReference>
<keyword evidence="1" id="KW-0472">Membrane</keyword>
<organism evidence="2 3">
    <name type="scientific">Polystyrenella longa</name>
    <dbReference type="NCBI Taxonomy" id="2528007"/>
    <lineage>
        <taxon>Bacteria</taxon>
        <taxon>Pseudomonadati</taxon>
        <taxon>Planctomycetota</taxon>
        <taxon>Planctomycetia</taxon>
        <taxon>Planctomycetales</taxon>
        <taxon>Planctomycetaceae</taxon>
        <taxon>Polystyrenella</taxon>
    </lineage>
</organism>
<dbReference type="OrthoDB" id="277787at2"/>
<sequence>MSDLTCTKCGAALQENDFNLDLGVARCSYCNAWTRLGEALSLNLESEATRIKKEVGAPDNYEINEYHGVLHITWKWFNWGILFLVFFCVIWDGFLVVWYFIAATQGMDGKFSLIAFLFPLLHVAVGALLTYYTIASLFNRTTILVGDHRLSIKHGPIPWKGVELRDTGDLDQLFVEEKVNRSKNGTSYTYLLKAKLHSGSELKLITNLASLQEGLFLEQKIEEFLKIEDRRMAGEVSP</sequence>
<keyword evidence="1" id="KW-1133">Transmembrane helix</keyword>
<dbReference type="RefSeq" id="WP_144992895.1">
    <property type="nucleotide sequence ID" value="NZ_CP036281.1"/>
</dbReference>
<dbReference type="EMBL" id="CP036281">
    <property type="protein sequence ID" value="QDU78843.1"/>
    <property type="molecule type" value="Genomic_DNA"/>
</dbReference>
<keyword evidence="1" id="KW-0812">Transmembrane</keyword>
<evidence type="ECO:0000256" key="1">
    <source>
        <dbReference type="SAM" id="Phobius"/>
    </source>
</evidence>
<protein>
    <submittedName>
        <fullName evidence="2">Uncharacterized protein</fullName>
    </submittedName>
</protein>
<proteinExistence type="predicted"/>
<keyword evidence="3" id="KW-1185">Reference proteome</keyword>
<name>A0A518CHY8_9PLAN</name>
<evidence type="ECO:0000313" key="3">
    <source>
        <dbReference type="Proteomes" id="UP000317178"/>
    </source>
</evidence>
<feature type="transmembrane region" description="Helical" evidence="1">
    <location>
        <begin position="113"/>
        <end position="134"/>
    </location>
</feature>
<dbReference type="KEGG" id="plon:Pla110_05470"/>
<dbReference type="AlphaFoldDB" id="A0A518CHY8"/>
<evidence type="ECO:0000313" key="2">
    <source>
        <dbReference type="EMBL" id="QDU78843.1"/>
    </source>
</evidence>
<feature type="transmembrane region" description="Helical" evidence="1">
    <location>
        <begin position="76"/>
        <end position="101"/>
    </location>
</feature>
<accession>A0A518CHY8</accession>